<name>A0ACD4PY61_9CORY</name>
<organism evidence="1 2">
    <name type="scientific">Corynebacterium silvaticum</name>
    <dbReference type="NCBI Taxonomy" id="2320431"/>
    <lineage>
        <taxon>Bacteria</taxon>
        <taxon>Bacillati</taxon>
        <taxon>Actinomycetota</taxon>
        <taxon>Actinomycetes</taxon>
        <taxon>Mycobacteriales</taxon>
        <taxon>Corynebacteriaceae</taxon>
        <taxon>Corynebacterium</taxon>
    </lineage>
</organism>
<protein>
    <submittedName>
        <fullName evidence="1">SpaH/EbpB family LPXTG-anchored major pilin</fullName>
    </submittedName>
</protein>
<reference evidence="1 2" key="4">
    <citation type="journal article" date="2020" name="PLoS ONE">
        <title>Taxonomic classification of strain PO100/5 shows a broader geographic distribution and genetic markers of the recently described Corynebacterium silvaticum.</title>
        <authorList>
            <person name="Viana M.V.C."/>
            <person name="Profeta R."/>
            <person name="da Silva A.L."/>
            <person name="Hurtado R."/>
            <person name="Cerqueira J.C."/>
            <person name="Ribeiro B.F.S."/>
            <person name="Almeida M.O."/>
            <person name="Morais-Rodrigues F."/>
            <person name="Soares S.C."/>
            <person name="Oliveira M."/>
            <person name="Tavares L."/>
            <person name="Figueiredo H."/>
            <person name="Wattam A.R."/>
            <person name="Barh D."/>
            <person name="Ghosh P."/>
            <person name="Silva A."/>
            <person name="Azevedo V."/>
        </authorList>
    </citation>
    <scope>NUCLEOTIDE SEQUENCE [LARGE SCALE GENOMIC DNA]</scope>
    <source>
        <strain evidence="1 2">PO100/5</strain>
    </source>
</reference>
<evidence type="ECO:0000313" key="2">
    <source>
        <dbReference type="Proteomes" id="UP000195652"/>
    </source>
</evidence>
<keyword evidence="2" id="KW-1185">Reference proteome</keyword>
<evidence type="ECO:0000313" key="1">
    <source>
        <dbReference type="EMBL" id="WCV10624.1"/>
    </source>
</evidence>
<reference evidence="1 2" key="3">
    <citation type="journal article" date="2020" name="Int. J. Syst. Evol. Microbiol.">
        <title>Corynebacterium silvaticum sp. nov., a unique group of NTTB corynebacteria in wild boar and roe deer.</title>
        <authorList>
            <person name="Dangel A."/>
            <person name="Berger A."/>
            <person name="Rau J."/>
            <person name="Eisenberg T."/>
            <person name="Kampfer P."/>
            <person name="Margos G."/>
            <person name="Contzen M."/>
            <person name="Busse H.J."/>
            <person name="Konrad R."/>
            <person name="Peters M."/>
            <person name="Sting R."/>
            <person name="Sing A."/>
        </authorList>
    </citation>
    <scope>NUCLEOTIDE SEQUENCE [LARGE SCALE GENOMIC DNA]</scope>
    <source>
        <strain evidence="1 2">PO100/5</strain>
    </source>
</reference>
<reference evidence="1 2" key="2">
    <citation type="journal article" date="2020" name="Antonie Van Leeuwenhoek">
        <title>Phylogenomic characterisation of a novel corynebacterial species pathogenic to animals.</title>
        <authorList>
            <person name="Moller J."/>
            <person name="Musella L."/>
            <person name="Melnikov V."/>
            <person name="Geissdorfer W."/>
            <person name="Burkovski A."/>
            <person name="Sangal V."/>
        </authorList>
    </citation>
    <scope>NUCLEOTIDE SEQUENCE [LARGE SCALE GENOMIC DNA]</scope>
    <source>
        <strain evidence="1 2">PO100/5</strain>
    </source>
</reference>
<gene>
    <name evidence="1" type="ORF">CBE74_10695</name>
</gene>
<reference evidence="1 2" key="1">
    <citation type="journal article" date="2014" name="BMC Vet. Res.">
        <title>First report of Corynebacterium pseudotuberculosis from caseous lymphadenitis lesions in Black Alentejano pig (Sus scrofa domesticus).</title>
        <authorList>
            <person name="Oliveira M."/>
            <person name="Barroco C."/>
            <person name="Mottola C."/>
            <person name="Santos R."/>
            <person name="Lemsaddek A."/>
            <person name="Tavares L."/>
            <person name="Semedo-Lemsaddek T."/>
        </authorList>
    </citation>
    <scope>NUCLEOTIDE SEQUENCE [LARGE SCALE GENOMIC DNA]</scope>
    <source>
        <strain evidence="1 2">PO100/5</strain>
    </source>
</reference>
<dbReference type="Proteomes" id="UP000195652">
    <property type="component" value="Chromosome"/>
</dbReference>
<accession>A0ACD4PY61</accession>
<sequence length="373" mass="40097">MNKFSRTTRTAAVAAIAGLSLSLSMPAAFAEEPVAAAATASDSPLVNPNLKGMLTIHKYADLERLGTPTGTIKDAESISGEKLDGVEFTIYKIKDIDLTTNGGIAAATKKTAADYVTAGVVDSGKVTQIKKETTRDGKIVLSDLPLGAYLVVETGPLQGYTPTPAIPFVAYVPMTEGNSGDNQGVKWNYDVHAFPKNFKEEKPSKAVEDKDQNADDTVVYTVSGTVRRLAEGEKLTQFEIADQVDKKLQVTDVKVFLGDVELDKDSYENPTFTENNVHVKLTAKGLSQLVTGAKVSVTITTKVLSSIEDLKVENSATVYQNKPGGQQDTTGTPTPTVRTYWGGVQFKKVDKEHGGYPELSLGLFVRLAKLVKM</sequence>
<dbReference type="EMBL" id="CP021417">
    <property type="protein sequence ID" value="WCV10624.1"/>
    <property type="molecule type" value="Genomic_DNA"/>
</dbReference>
<proteinExistence type="predicted"/>